<dbReference type="NCBIfam" id="NF041527">
    <property type="entry name" value="SCO1860_LAETG"/>
    <property type="match status" value="1"/>
</dbReference>
<evidence type="ECO:0000313" key="5">
    <source>
        <dbReference type="Proteomes" id="UP001183607"/>
    </source>
</evidence>
<feature type="region of interest" description="Disordered" evidence="1">
    <location>
        <begin position="234"/>
        <end position="318"/>
    </location>
</feature>
<feature type="chain" id="PRO_5044887845" evidence="3">
    <location>
        <begin position="38"/>
        <end position="346"/>
    </location>
</feature>
<comment type="caution">
    <text evidence="4">The sequence shown here is derived from an EMBL/GenBank/DDBJ whole genome shotgun (WGS) entry which is preliminary data.</text>
</comment>
<feature type="signal peptide" evidence="3">
    <location>
        <begin position="1"/>
        <end position="37"/>
    </location>
</feature>
<keyword evidence="2" id="KW-0812">Transmembrane</keyword>
<protein>
    <submittedName>
        <fullName evidence="4">SCO1860 family LAETG-anchored protein</fullName>
    </submittedName>
</protein>
<dbReference type="AlphaFoldDB" id="A0ABD5E777"/>
<gene>
    <name evidence="4" type="ORF">RM574_17445</name>
</gene>
<dbReference type="NCBIfam" id="TIGR01167">
    <property type="entry name" value="LPXTG_anchor"/>
    <property type="match status" value="1"/>
</dbReference>
<keyword evidence="2" id="KW-0472">Membrane</keyword>
<dbReference type="Proteomes" id="UP001183607">
    <property type="component" value="Unassembled WGS sequence"/>
</dbReference>
<evidence type="ECO:0000313" key="4">
    <source>
        <dbReference type="EMBL" id="MDT0417276.1"/>
    </source>
</evidence>
<keyword evidence="3" id="KW-0732">Signal</keyword>
<dbReference type="EMBL" id="JAVRER010000025">
    <property type="protein sequence ID" value="MDT0417276.1"/>
    <property type="molecule type" value="Genomic_DNA"/>
</dbReference>
<organism evidence="4 5">
    <name type="scientific">Streptomyces evansiae</name>
    <dbReference type="NCBI Taxonomy" id="3075535"/>
    <lineage>
        <taxon>Bacteria</taxon>
        <taxon>Bacillati</taxon>
        <taxon>Actinomycetota</taxon>
        <taxon>Actinomycetes</taxon>
        <taxon>Kitasatosporales</taxon>
        <taxon>Streptomycetaceae</taxon>
        <taxon>Streptomyces</taxon>
    </lineage>
</organism>
<dbReference type="NCBIfam" id="NF041528">
    <property type="entry name" value="strep_LAETG"/>
    <property type="match status" value="1"/>
</dbReference>
<dbReference type="RefSeq" id="WP_311677201.1">
    <property type="nucleotide sequence ID" value="NZ_JAVRER010000025.1"/>
</dbReference>
<dbReference type="NCBIfam" id="NF040603">
    <property type="entry name" value="choice_anch_P"/>
    <property type="match status" value="1"/>
</dbReference>
<keyword evidence="2" id="KW-1133">Transmembrane helix</keyword>
<accession>A0ABD5E777</accession>
<evidence type="ECO:0000256" key="1">
    <source>
        <dbReference type="SAM" id="MobiDB-lite"/>
    </source>
</evidence>
<name>A0ABD5E777_9ACTN</name>
<evidence type="ECO:0000256" key="3">
    <source>
        <dbReference type="SAM" id="SignalP"/>
    </source>
</evidence>
<evidence type="ECO:0000256" key="2">
    <source>
        <dbReference type="SAM" id="Phobius"/>
    </source>
</evidence>
<reference evidence="5" key="1">
    <citation type="submission" date="2023-07" db="EMBL/GenBank/DDBJ databases">
        <title>30 novel species of actinomycetes from the DSMZ collection.</title>
        <authorList>
            <person name="Nouioui I."/>
        </authorList>
    </citation>
    <scope>NUCLEOTIDE SEQUENCE [LARGE SCALE GENOMIC DNA]</scope>
    <source>
        <strain evidence="5">DSM 41982</strain>
    </source>
</reference>
<feature type="transmembrane region" description="Helical" evidence="2">
    <location>
        <begin position="318"/>
        <end position="337"/>
    </location>
</feature>
<sequence>MNSTTFGLPVRRLAAATTAALLVGAPAVLTAAGTAHATEGHGGKSGAVVLRTGLDVSLLRKTVDLPLNVSLNEVSAPGDADKTALTATLDGVDKGRPFRVLDARVAQAKATADGHKAEGATELVGARVHVPGLPFLSLVEVEKVTSKAVCEAGRHPVAEANVLGHVKVLGKTVSLSAGGTTHVEVPGVGEVTLDLSQRTTTATTAAAAALELKVSVDPLKLGVAQVEGTVTLAGATCETPRTDGAGPGTPASEPPASAPADDDSDDAASPSPAAPGGGQDDEGAKSNGAKGSEVTTAAAGSDDGENLAETGGSSTTPYLAGGAAVLLVGGAGAVWFARTRRAARGN</sequence>
<proteinExistence type="predicted"/>
<dbReference type="InterPro" id="IPR048202">
    <property type="entry name" value="SCO1860-like"/>
</dbReference>